<keyword evidence="2 5" id="KW-0547">Nucleotide-binding</keyword>
<feature type="binding site" evidence="5">
    <location>
        <begin position="10"/>
        <end position="15"/>
    </location>
    <ligand>
        <name>ATP</name>
        <dbReference type="ChEBI" id="CHEBI:30616"/>
    </ligand>
</feature>
<dbReference type="CDD" id="cd24008">
    <property type="entry name" value="ASKHA_NBD_GLK"/>
    <property type="match status" value="1"/>
</dbReference>
<accession>A0ABN1IE59</accession>
<dbReference type="Gene3D" id="3.30.420.40">
    <property type="match status" value="1"/>
</dbReference>
<evidence type="ECO:0000313" key="7">
    <source>
        <dbReference type="EMBL" id="GAA0709993.1"/>
    </source>
</evidence>
<name>A0ABN1IE59_9GAMM</name>
<dbReference type="Gene3D" id="3.40.367.20">
    <property type="match status" value="1"/>
</dbReference>
<evidence type="ECO:0000256" key="5">
    <source>
        <dbReference type="HAMAP-Rule" id="MF_00524"/>
    </source>
</evidence>
<comment type="caution">
    <text evidence="7">The sequence shown here is derived from an EMBL/GenBank/DDBJ whole genome shotgun (WGS) entry which is preliminary data.</text>
</comment>
<evidence type="ECO:0000256" key="1">
    <source>
        <dbReference type="ARBA" id="ARBA00022679"/>
    </source>
</evidence>
<dbReference type="InterPro" id="IPR050201">
    <property type="entry name" value="Bacterial_glucokinase"/>
</dbReference>
<dbReference type="RefSeq" id="WP_343787976.1">
    <property type="nucleotide sequence ID" value="NZ_BAAAEU010000005.1"/>
</dbReference>
<comment type="subcellular location">
    <subcellularLocation>
        <location evidence="5">Cytoplasm</location>
    </subcellularLocation>
</comment>
<gene>
    <name evidence="5 7" type="primary">glk</name>
    <name evidence="7" type="ORF">GCM10009105_10870</name>
</gene>
<evidence type="ECO:0000256" key="2">
    <source>
        <dbReference type="ARBA" id="ARBA00022741"/>
    </source>
</evidence>
<evidence type="ECO:0000256" key="3">
    <source>
        <dbReference type="ARBA" id="ARBA00022777"/>
    </source>
</evidence>
<dbReference type="NCBIfam" id="TIGR00749">
    <property type="entry name" value="glk"/>
    <property type="match status" value="1"/>
</dbReference>
<keyword evidence="3 5" id="KW-0418">Kinase</keyword>
<comment type="catalytic activity">
    <reaction evidence="5">
        <text>D-glucose + ATP = D-glucose 6-phosphate + ADP + H(+)</text>
        <dbReference type="Rhea" id="RHEA:17825"/>
        <dbReference type="ChEBI" id="CHEBI:4167"/>
        <dbReference type="ChEBI" id="CHEBI:15378"/>
        <dbReference type="ChEBI" id="CHEBI:30616"/>
        <dbReference type="ChEBI" id="CHEBI:61548"/>
        <dbReference type="ChEBI" id="CHEBI:456216"/>
        <dbReference type="EC" id="2.7.1.2"/>
    </reaction>
</comment>
<dbReference type="SUPFAM" id="SSF53067">
    <property type="entry name" value="Actin-like ATPase domain"/>
    <property type="match status" value="1"/>
</dbReference>
<evidence type="ECO:0000256" key="4">
    <source>
        <dbReference type="ARBA" id="ARBA00022840"/>
    </source>
</evidence>
<dbReference type="Proteomes" id="UP001501523">
    <property type="component" value="Unassembled WGS sequence"/>
</dbReference>
<keyword evidence="8" id="KW-1185">Reference proteome</keyword>
<evidence type="ECO:0000256" key="6">
    <source>
        <dbReference type="RuleBase" id="RU004046"/>
    </source>
</evidence>
<organism evidence="7 8">
    <name type="scientific">Dokdonella soli</name>
    <dbReference type="NCBI Taxonomy" id="529810"/>
    <lineage>
        <taxon>Bacteria</taxon>
        <taxon>Pseudomonadati</taxon>
        <taxon>Pseudomonadota</taxon>
        <taxon>Gammaproteobacteria</taxon>
        <taxon>Lysobacterales</taxon>
        <taxon>Rhodanobacteraceae</taxon>
        <taxon>Dokdonella</taxon>
    </lineage>
</organism>
<dbReference type="InterPro" id="IPR003836">
    <property type="entry name" value="Glucokinase"/>
</dbReference>
<comment type="similarity">
    <text evidence="5 6">Belongs to the bacterial glucokinase family.</text>
</comment>
<dbReference type="InterPro" id="IPR043129">
    <property type="entry name" value="ATPase_NBD"/>
</dbReference>
<keyword evidence="1 5" id="KW-0808">Transferase</keyword>
<reference evidence="7 8" key="1">
    <citation type="journal article" date="2019" name="Int. J. Syst. Evol. Microbiol.">
        <title>The Global Catalogue of Microorganisms (GCM) 10K type strain sequencing project: providing services to taxonomists for standard genome sequencing and annotation.</title>
        <authorList>
            <consortium name="The Broad Institute Genomics Platform"/>
            <consortium name="The Broad Institute Genome Sequencing Center for Infectious Disease"/>
            <person name="Wu L."/>
            <person name="Ma J."/>
        </authorList>
    </citation>
    <scope>NUCLEOTIDE SEQUENCE [LARGE SCALE GENOMIC DNA]</scope>
    <source>
        <strain evidence="7 8">JCM 15421</strain>
    </source>
</reference>
<proteinExistence type="inferred from homology"/>
<keyword evidence="4 5" id="KW-0067">ATP-binding</keyword>
<evidence type="ECO:0000313" key="8">
    <source>
        <dbReference type="Proteomes" id="UP001501523"/>
    </source>
</evidence>
<dbReference type="PANTHER" id="PTHR47690">
    <property type="entry name" value="GLUCOKINASE"/>
    <property type="match status" value="1"/>
</dbReference>
<dbReference type="Pfam" id="PF02685">
    <property type="entry name" value="Glucokinase"/>
    <property type="match status" value="1"/>
</dbReference>
<protein>
    <recommendedName>
        <fullName evidence="5">Glucokinase</fullName>
        <ecNumber evidence="5">2.7.1.2</ecNumber>
    </recommendedName>
    <alternativeName>
        <fullName evidence="5">Glucose kinase</fullName>
    </alternativeName>
</protein>
<keyword evidence="5" id="KW-0324">Glycolysis</keyword>
<dbReference type="EC" id="2.7.1.2" evidence="5"/>
<sequence length="343" mass="36242">MIDIGHVLLADVGGTNVRFALADPSEAQPLLGDSIRRYRVADFATFTDAALAYLGESGERPRRGVFAVAGPVGADEVCLTNHPWDIRPARARSELALEGAHFVNDFAAMSLCVVLLGDHDVHVIGGAGATRVAASPKQTFAVLGPGTGLGVGALLLRDGRTLALETEGGHTAFAPRTDEEVEILRRLGARFGRVSNERLLCGSGLANLHQALGEIHGTFEESLTSEEITQRADIGTDPTCVRAAEVFCELLGAVAGDFVLALGAWDGVYLSGGMIAPLLPWLERGGFRRRFEDKGRLGSNLARVPTLAIVHPYAGLLGAAAFAVEDSGRTLLQRSTTLTKVPT</sequence>
<keyword evidence="5" id="KW-0963">Cytoplasm</keyword>
<dbReference type="EMBL" id="BAAAEU010000005">
    <property type="protein sequence ID" value="GAA0709993.1"/>
    <property type="molecule type" value="Genomic_DNA"/>
</dbReference>
<dbReference type="PANTHER" id="PTHR47690:SF1">
    <property type="entry name" value="GLUCOKINASE"/>
    <property type="match status" value="1"/>
</dbReference>
<dbReference type="HAMAP" id="MF_00524">
    <property type="entry name" value="Glucokinase"/>
    <property type="match status" value="1"/>
</dbReference>